<organism evidence="1">
    <name type="scientific">uncultured delta proteobacterium</name>
    <dbReference type="NCBI Taxonomy" id="34034"/>
    <lineage>
        <taxon>Bacteria</taxon>
        <taxon>Deltaproteobacteria</taxon>
        <taxon>environmental samples</taxon>
    </lineage>
</organism>
<dbReference type="AlphaFoldDB" id="A0A212IXX9"/>
<proteinExistence type="predicted"/>
<evidence type="ECO:0000313" key="1">
    <source>
        <dbReference type="EMBL" id="SBV92081.1"/>
    </source>
</evidence>
<protein>
    <submittedName>
        <fullName evidence="1">Uncharacterized protein</fullName>
    </submittedName>
</protein>
<dbReference type="EMBL" id="FLUQ01000001">
    <property type="protein sequence ID" value="SBV92081.1"/>
    <property type="molecule type" value="Genomic_DNA"/>
</dbReference>
<name>A0A212IXX9_9DELT</name>
<sequence length="187" mass="20615">MPIAIIDKQTNKLSAPIYHEGWKNEKTKYTAAEVATGLGLAPGTWREITDAEAAELMQPTLEEAHAAKLAEVMTSYSAAFSPIESVYPKEERETWPSQLEEAISVLGGSTAETPMLSGLIAQRGLDESLQEFAQKVMVNNLIYRKLAGDITGQQQRMYREVNELKTVEEVQAYKVAYVMPEGLGYGG</sequence>
<gene>
    <name evidence="1" type="ORF">KL86DPRO_10300</name>
</gene>
<accession>A0A212IXX9</accession>
<reference evidence="1" key="1">
    <citation type="submission" date="2016-04" db="EMBL/GenBank/DDBJ databases">
        <authorList>
            <person name="Evans L.H."/>
            <person name="Alamgir A."/>
            <person name="Owens N."/>
            <person name="Weber N.D."/>
            <person name="Virtaneva K."/>
            <person name="Barbian K."/>
            <person name="Babar A."/>
            <person name="Rosenke K."/>
        </authorList>
    </citation>
    <scope>NUCLEOTIDE SEQUENCE</scope>
    <source>
        <strain evidence="1">86</strain>
    </source>
</reference>